<evidence type="ECO:0000256" key="1">
    <source>
        <dbReference type="SAM" id="SignalP"/>
    </source>
</evidence>
<accession>A0A7G5IHM4</accession>
<name>A0A7G5IHM4_9SPHN</name>
<dbReference type="RefSeq" id="WP_182296168.1">
    <property type="nucleotide sequence ID" value="NZ_CP059851.1"/>
</dbReference>
<dbReference type="Proteomes" id="UP000515292">
    <property type="component" value="Chromosome"/>
</dbReference>
<keyword evidence="1" id="KW-0732">Signal</keyword>
<evidence type="ECO:0000313" key="2">
    <source>
        <dbReference type="EMBL" id="QMW22866.1"/>
    </source>
</evidence>
<reference evidence="2 3" key="1">
    <citation type="submission" date="2020-07" db="EMBL/GenBank/DDBJ databases">
        <title>Complete genome sequence for Sandaracinobacter sp. M6.</title>
        <authorList>
            <person name="Tang Y."/>
            <person name="Liu Q."/>
            <person name="Guo Z."/>
            <person name="Lei P."/>
            <person name="Huang B."/>
        </authorList>
    </citation>
    <scope>NUCLEOTIDE SEQUENCE [LARGE SCALE GENOMIC DNA]</scope>
    <source>
        <strain evidence="2 3">M6</strain>
    </source>
</reference>
<keyword evidence="3" id="KW-1185">Reference proteome</keyword>
<feature type="signal peptide" evidence="1">
    <location>
        <begin position="1"/>
        <end position="34"/>
    </location>
</feature>
<proteinExistence type="predicted"/>
<dbReference type="KEGG" id="sand:H3309_16480"/>
<gene>
    <name evidence="2" type="ORF">H3309_16480</name>
</gene>
<evidence type="ECO:0008006" key="4">
    <source>
        <dbReference type="Google" id="ProtNLM"/>
    </source>
</evidence>
<protein>
    <recommendedName>
        <fullName evidence="4">Porin</fullName>
    </recommendedName>
</protein>
<feature type="chain" id="PRO_5028936494" description="Porin" evidence="1">
    <location>
        <begin position="35"/>
        <end position="262"/>
    </location>
</feature>
<organism evidence="2 3">
    <name type="scientific">Sandaracinobacteroides saxicola</name>
    <dbReference type="NCBI Taxonomy" id="2759707"/>
    <lineage>
        <taxon>Bacteria</taxon>
        <taxon>Pseudomonadati</taxon>
        <taxon>Pseudomonadota</taxon>
        <taxon>Alphaproteobacteria</taxon>
        <taxon>Sphingomonadales</taxon>
        <taxon>Sphingosinicellaceae</taxon>
        <taxon>Sandaracinobacteroides</taxon>
    </lineage>
</organism>
<dbReference type="AlphaFoldDB" id="A0A7G5IHM4"/>
<evidence type="ECO:0000313" key="3">
    <source>
        <dbReference type="Proteomes" id="UP000515292"/>
    </source>
</evidence>
<dbReference type="EMBL" id="CP059851">
    <property type="protein sequence ID" value="QMW22866.1"/>
    <property type="molecule type" value="Genomic_DNA"/>
</dbReference>
<sequence length="262" mass="27331">MESFGAFDRAKPAARLLAGLLLCAAVLAPATANTAPRTKAKPQVTTESETAAYRVKSNALPDLTPPTLDVSRFAFTAPGRVSGARVATVERGFRFTPAGASDRRAIAVGVTSRVITASAAPTGSAAVRAANAASAADFGMMPSSYNVDLSVGWLGFAVNGGISRVDQGLALGRRDGVDVGLSYRGSRWRTALMATAERGGPLLIDRRKPEERYSFEATGAYLLSPGVAVTGGVRYRLTPVNPTLLDPDREDRAVFVGGALAF</sequence>